<dbReference type="RefSeq" id="XP_001591868.1">
    <property type="nucleotide sequence ID" value="XM_001591818.1"/>
</dbReference>
<dbReference type="AlphaFoldDB" id="A7EPR5"/>
<dbReference type="KEGG" id="ssl:SS1G_07314"/>
<reference evidence="2" key="1">
    <citation type="journal article" date="2011" name="PLoS Genet.">
        <title>Genomic analysis of the necrotrophic fungal pathogens Sclerotinia sclerotiorum and Botrytis cinerea.</title>
        <authorList>
            <person name="Amselem J."/>
            <person name="Cuomo C.A."/>
            <person name="van Kan J.A."/>
            <person name="Viaud M."/>
            <person name="Benito E.P."/>
            <person name="Couloux A."/>
            <person name="Coutinho P.M."/>
            <person name="de Vries R.P."/>
            <person name="Dyer P.S."/>
            <person name="Fillinger S."/>
            <person name="Fournier E."/>
            <person name="Gout L."/>
            <person name="Hahn M."/>
            <person name="Kohn L."/>
            <person name="Lapalu N."/>
            <person name="Plummer K.M."/>
            <person name="Pradier J.M."/>
            <person name="Quevillon E."/>
            <person name="Sharon A."/>
            <person name="Simon A."/>
            <person name="ten Have A."/>
            <person name="Tudzynski B."/>
            <person name="Tudzynski P."/>
            <person name="Wincker P."/>
            <person name="Andrew M."/>
            <person name="Anthouard V."/>
            <person name="Beever R.E."/>
            <person name="Beffa R."/>
            <person name="Benoit I."/>
            <person name="Bouzid O."/>
            <person name="Brault B."/>
            <person name="Chen Z."/>
            <person name="Choquer M."/>
            <person name="Collemare J."/>
            <person name="Cotton P."/>
            <person name="Danchin E.G."/>
            <person name="Da Silva C."/>
            <person name="Gautier A."/>
            <person name="Giraud C."/>
            <person name="Giraud T."/>
            <person name="Gonzalez C."/>
            <person name="Grossetete S."/>
            <person name="Guldener U."/>
            <person name="Henrissat B."/>
            <person name="Howlett B.J."/>
            <person name="Kodira C."/>
            <person name="Kretschmer M."/>
            <person name="Lappartient A."/>
            <person name="Leroch M."/>
            <person name="Levis C."/>
            <person name="Mauceli E."/>
            <person name="Neuveglise C."/>
            <person name="Oeser B."/>
            <person name="Pearson M."/>
            <person name="Poulain J."/>
            <person name="Poussereau N."/>
            <person name="Quesneville H."/>
            <person name="Rascle C."/>
            <person name="Schumacher J."/>
            <person name="Segurens B."/>
            <person name="Sexton A."/>
            <person name="Silva E."/>
            <person name="Sirven C."/>
            <person name="Soanes D.M."/>
            <person name="Talbot N.J."/>
            <person name="Templeton M."/>
            <person name="Yandava C."/>
            <person name="Yarden O."/>
            <person name="Zeng Q."/>
            <person name="Rollins J.A."/>
            <person name="Lebrun M.H."/>
            <person name="Dickman M."/>
        </authorList>
    </citation>
    <scope>NUCLEOTIDE SEQUENCE [LARGE SCALE GENOMIC DNA]</scope>
    <source>
        <strain evidence="2">ATCC 18683 / 1980 / Ss-1</strain>
    </source>
</reference>
<organism evidence="1 2">
    <name type="scientific">Sclerotinia sclerotiorum (strain ATCC 18683 / 1980 / Ss-1)</name>
    <name type="common">White mold</name>
    <name type="synonym">Whetzelinia sclerotiorum</name>
    <dbReference type="NCBI Taxonomy" id="665079"/>
    <lineage>
        <taxon>Eukaryota</taxon>
        <taxon>Fungi</taxon>
        <taxon>Dikarya</taxon>
        <taxon>Ascomycota</taxon>
        <taxon>Pezizomycotina</taxon>
        <taxon>Leotiomycetes</taxon>
        <taxon>Helotiales</taxon>
        <taxon>Sclerotiniaceae</taxon>
        <taxon>Sclerotinia</taxon>
    </lineage>
</organism>
<dbReference type="Proteomes" id="UP000001312">
    <property type="component" value="Unassembled WGS sequence"/>
</dbReference>
<dbReference type="EMBL" id="CH476629">
    <property type="protein sequence ID" value="EDO04831.1"/>
    <property type="molecule type" value="Genomic_DNA"/>
</dbReference>
<evidence type="ECO:0000313" key="1">
    <source>
        <dbReference type="EMBL" id="EDO04831.1"/>
    </source>
</evidence>
<protein>
    <submittedName>
        <fullName evidence="1">Uncharacterized protein</fullName>
    </submittedName>
</protein>
<dbReference type="GeneID" id="5487951"/>
<keyword evidence="2" id="KW-1185">Reference proteome</keyword>
<name>A7EPR5_SCLS1</name>
<gene>
    <name evidence="1" type="ORF">SS1G_07314</name>
</gene>
<dbReference type="InParanoid" id="A7EPR5"/>
<accession>A7EPR5</accession>
<dbReference type="HOGENOM" id="CLU_2470448_0_0_1"/>
<sequence>MDLERVVHRWSPSQRIIVELISNTEMLSDPTIQLSNYCVLTRKFIKVIKLVGRGRQIEVYDEKVDIVLIFDKWFGMNDDKNDNGGVEV</sequence>
<proteinExistence type="predicted"/>
<evidence type="ECO:0000313" key="2">
    <source>
        <dbReference type="Proteomes" id="UP000001312"/>
    </source>
</evidence>